<organism evidence="2 3">
    <name type="scientific">Blyttiomyces helicus</name>
    <dbReference type="NCBI Taxonomy" id="388810"/>
    <lineage>
        <taxon>Eukaryota</taxon>
        <taxon>Fungi</taxon>
        <taxon>Fungi incertae sedis</taxon>
        <taxon>Chytridiomycota</taxon>
        <taxon>Chytridiomycota incertae sedis</taxon>
        <taxon>Chytridiomycetes</taxon>
        <taxon>Chytridiomycetes incertae sedis</taxon>
        <taxon>Blyttiomyces</taxon>
    </lineage>
</organism>
<sequence length="380" mass="41045">MQTQINSDKDMKAFVEWVWVCVVLHSMLADLGDAWSELSKEEDVELPPHLPPEASDVDGLKLGSQLGALTLADFKKAFTSSGEIPFSRVVRASTICSVWNLISCAETAAEKRSIKNLLLGPTCPPLMYAFVFVVHPPPLPTPAMIEALLPLLALVFSPVSLSIATSNPAVHGGLCMVAGSYVRAQTKMGVHLVLPQTHPMQFLRQRCDPLRLVFRGHAGARGLFICFCLCVLLVIVLPHVAQLLVRQIEPALRLVIEVFGKDAEAAEFANLLLADFSASGGTETLFEVLPVFHSEHHDEQVRVRYASTLLRFAGGGRSSGIGTSSGVIGAEGGSGGRLQHVGWGAMGGRWAADGLQTLVDFGSVRSDRSHRTDDFWVSQV</sequence>
<feature type="transmembrane region" description="Helical" evidence="1">
    <location>
        <begin position="117"/>
        <end position="135"/>
    </location>
</feature>
<keyword evidence="3" id="KW-1185">Reference proteome</keyword>
<evidence type="ECO:0000313" key="2">
    <source>
        <dbReference type="EMBL" id="RKO92622.1"/>
    </source>
</evidence>
<feature type="transmembrane region" description="Helical" evidence="1">
    <location>
        <begin position="222"/>
        <end position="245"/>
    </location>
</feature>
<gene>
    <name evidence="2" type="ORF">BDK51DRAFT_50823</name>
</gene>
<dbReference type="OrthoDB" id="2408877at2759"/>
<name>A0A4P9WJR1_9FUNG</name>
<accession>A0A4P9WJR1</accession>
<dbReference type="Proteomes" id="UP000269721">
    <property type="component" value="Unassembled WGS sequence"/>
</dbReference>
<keyword evidence="1" id="KW-0472">Membrane</keyword>
<evidence type="ECO:0000313" key="3">
    <source>
        <dbReference type="Proteomes" id="UP000269721"/>
    </source>
</evidence>
<dbReference type="AlphaFoldDB" id="A0A4P9WJR1"/>
<reference evidence="3" key="1">
    <citation type="journal article" date="2018" name="Nat. Microbiol.">
        <title>Leveraging single-cell genomics to expand the fungal tree of life.</title>
        <authorList>
            <person name="Ahrendt S.R."/>
            <person name="Quandt C.A."/>
            <person name="Ciobanu D."/>
            <person name="Clum A."/>
            <person name="Salamov A."/>
            <person name="Andreopoulos B."/>
            <person name="Cheng J.F."/>
            <person name="Woyke T."/>
            <person name="Pelin A."/>
            <person name="Henrissat B."/>
            <person name="Reynolds N.K."/>
            <person name="Benny G.L."/>
            <person name="Smith M.E."/>
            <person name="James T.Y."/>
            <person name="Grigoriev I.V."/>
        </authorList>
    </citation>
    <scope>NUCLEOTIDE SEQUENCE [LARGE SCALE GENOMIC DNA]</scope>
</reference>
<keyword evidence="1" id="KW-0812">Transmembrane</keyword>
<dbReference type="EMBL" id="KZ994560">
    <property type="protein sequence ID" value="RKO92622.1"/>
    <property type="molecule type" value="Genomic_DNA"/>
</dbReference>
<protein>
    <submittedName>
        <fullName evidence="2">Uncharacterized protein</fullName>
    </submittedName>
</protein>
<keyword evidence="1" id="KW-1133">Transmembrane helix</keyword>
<evidence type="ECO:0000256" key="1">
    <source>
        <dbReference type="SAM" id="Phobius"/>
    </source>
</evidence>
<feature type="transmembrane region" description="Helical" evidence="1">
    <location>
        <begin position="147"/>
        <end position="164"/>
    </location>
</feature>
<proteinExistence type="predicted"/>